<evidence type="ECO:0000256" key="2">
    <source>
        <dbReference type="SAM" id="SignalP"/>
    </source>
</evidence>
<feature type="region of interest" description="Disordered" evidence="1">
    <location>
        <begin position="25"/>
        <end position="66"/>
    </location>
</feature>
<evidence type="ECO:0000313" key="4">
    <source>
        <dbReference type="Proteomes" id="UP001501787"/>
    </source>
</evidence>
<sequence>MRLTSLASITALSALLLIACTPNNETNSNETSSADNASTDTAAAASGAEQADSSATDTADTQNADSAQGAIDWTKLDTGVTKVAPSDYDYSFAPDSQPVRAYVDYFGVDTATAQYNLTVSMASNEALSKLLDQLSTDYVSHEIIDGNDLKLLVHTTDAVPAATYDYVIAGDFGKGLVLPIEIVPDGVKDASATDKMSEAHAGS</sequence>
<comment type="caution">
    <text evidence="3">The sequence shown here is derived from an EMBL/GenBank/DDBJ whole genome shotgun (WGS) entry which is preliminary data.</text>
</comment>
<dbReference type="PROSITE" id="PS51257">
    <property type="entry name" value="PROKAR_LIPOPROTEIN"/>
    <property type="match status" value="1"/>
</dbReference>
<evidence type="ECO:0008006" key="5">
    <source>
        <dbReference type="Google" id="ProtNLM"/>
    </source>
</evidence>
<feature type="compositionally biased region" description="Low complexity" evidence="1">
    <location>
        <begin position="25"/>
        <end position="55"/>
    </location>
</feature>
<keyword evidence="2" id="KW-0732">Signal</keyword>
<feature type="signal peptide" evidence="2">
    <location>
        <begin position="1"/>
        <end position="19"/>
    </location>
</feature>
<organism evidence="3 4">
    <name type="scientific">Psychrobacter aestuarii</name>
    <dbReference type="NCBI Taxonomy" id="556327"/>
    <lineage>
        <taxon>Bacteria</taxon>
        <taxon>Pseudomonadati</taxon>
        <taxon>Pseudomonadota</taxon>
        <taxon>Gammaproteobacteria</taxon>
        <taxon>Moraxellales</taxon>
        <taxon>Moraxellaceae</taxon>
        <taxon>Psychrobacter</taxon>
    </lineage>
</organism>
<gene>
    <name evidence="3" type="ORF">GCM10009129_02790</name>
</gene>
<dbReference type="Proteomes" id="UP001501787">
    <property type="component" value="Unassembled WGS sequence"/>
</dbReference>
<evidence type="ECO:0000313" key="3">
    <source>
        <dbReference type="EMBL" id="GAA0309089.1"/>
    </source>
</evidence>
<protein>
    <recommendedName>
        <fullName evidence="5">Lipoprotein</fullName>
    </recommendedName>
</protein>
<reference evidence="3 4" key="1">
    <citation type="journal article" date="2019" name="Int. J. Syst. Evol. Microbiol.">
        <title>The Global Catalogue of Microorganisms (GCM) 10K type strain sequencing project: providing services to taxonomists for standard genome sequencing and annotation.</title>
        <authorList>
            <consortium name="The Broad Institute Genomics Platform"/>
            <consortium name="The Broad Institute Genome Sequencing Center for Infectious Disease"/>
            <person name="Wu L."/>
            <person name="Ma J."/>
        </authorList>
    </citation>
    <scope>NUCLEOTIDE SEQUENCE [LARGE SCALE GENOMIC DNA]</scope>
    <source>
        <strain evidence="3 4">JCM 16343</strain>
    </source>
</reference>
<evidence type="ECO:0000256" key="1">
    <source>
        <dbReference type="SAM" id="MobiDB-lite"/>
    </source>
</evidence>
<feature type="chain" id="PRO_5045862020" description="Lipoprotein" evidence="2">
    <location>
        <begin position="20"/>
        <end position="203"/>
    </location>
</feature>
<dbReference type="EMBL" id="BAAAFR010000001">
    <property type="protein sequence ID" value="GAA0309089.1"/>
    <property type="molecule type" value="Genomic_DNA"/>
</dbReference>
<name>A0ABN0VKS9_9GAMM</name>
<feature type="compositionally biased region" description="Polar residues" evidence="1">
    <location>
        <begin position="56"/>
        <end position="66"/>
    </location>
</feature>
<keyword evidence="4" id="KW-1185">Reference proteome</keyword>
<accession>A0ABN0VKS9</accession>
<proteinExistence type="predicted"/>
<dbReference type="RefSeq" id="WP_201504183.1">
    <property type="nucleotide sequence ID" value="NZ_BAAAFR010000001.1"/>
</dbReference>